<sequence length="149" mass="15781">MYFKSSAPVEVQLLYYPTGDESDPEDDSGSQGTPGGGSSNSNGGGNGGNDSDGGQDGSDGGGSTPNRVFMGDNTLAILNHIYSPIVAGVFALASFIVLVVHCNRRYAKHTPCWPFCRSGEKEKESDEEMQELRPDSPSPAATPRPQPRE</sequence>
<organism evidence="3 4">
    <name type="scientific">Angomonas deanei</name>
    <dbReference type="NCBI Taxonomy" id="59799"/>
    <lineage>
        <taxon>Eukaryota</taxon>
        <taxon>Discoba</taxon>
        <taxon>Euglenozoa</taxon>
        <taxon>Kinetoplastea</taxon>
        <taxon>Metakinetoplastina</taxon>
        <taxon>Trypanosomatida</taxon>
        <taxon>Trypanosomatidae</taxon>
        <taxon>Strigomonadinae</taxon>
        <taxon>Angomonas</taxon>
    </lineage>
</organism>
<keyword evidence="2" id="KW-0812">Transmembrane</keyword>
<protein>
    <submittedName>
        <fullName evidence="3">Uncharacterized protein</fullName>
    </submittedName>
</protein>
<dbReference type="VEuPathDB" id="TriTrypDB:ADEAN_000576900"/>
<evidence type="ECO:0000313" key="3">
    <source>
        <dbReference type="EMBL" id="CAD2218281.1"/>
    </source>
</evidence>
<evidence type="ECO:0000313" key="4">
    <source>
        <dbReference type="Proteomes" id="UP000515908"/>
    </source>
</evidence>
<gene>
    <name evidence="3" type="ORF">ADEAN_000576900</name>
</gene>
<feature type="region of interest" description="Disordered" evidence="1">
    <location>
        <begin position="113"/>
        <end position="149"/>
    </location>
</feature>
<dbReference type="Proteomes" id="UP000515908">
    <property type="component" value="Chromosome 10"/>
</dbReference>
<dbReference type="EMBL" id="LR877154">
    <property type="protein sequence ID" value="CAD2218281.1"/>
    <property type="molecule type" value="Genomic_DNA"/>
</dbReference>
<feature type="region of interest" description="Disordered" evidence="1">
    <location>
        <begin position="14"/>
        <end position="68"/>
    </location>
</feature>
<proteinExistence type="predicted"/>
<keyword evidence="2" id="KW-1133">Transmembrane helix</keyword>
<keyword evidence="4" id="KW-1185">Reference proteome</keyword>
<feature type="compositionally biased region" description="Gly residues" evidence="1">
    <location>
        <begin position="32"/>
        <end position="63"/>
    </location>
</feature>
<keyword evidence="2" id="KW-0472">Membrane</keyword>
<evidence type="ECO:0000256" key="1">
    <source>
        <dbReference type="SAM" id="MobiDB-lite"/>
    </source>
</evidence>
<dbReference type="AlphaFoldDB" id="A0A7G2CH41"/>
<feature type="compositionally biased region" description="Basic and acidic residues" evidence="1">
    <location>
        <begin position="118"/>
        <end position="134"/>
    </location>
</feature>
<accession>A0A7G2CH41</accession>
<reference evidence="3 4" key="1">
    <citation type="submission" date="2020-08" db="EMBL/GenBank/DDBJ databases">
        <authorList>
            <person name="Newling K."/>
            <person name="Davey J."/>
            <person name="Forrester S."/>
        </authorList>
    </citation>
    <scope>NUCLEOTIDE SEQUENCE [LARGE SCALE GENOMIC DNA]</scope>
    <source>
        <strain evidence="4">Crithidia deanei Carvalho (ATCC PRA-265)</strain>
    </source>
</reference>
<feature type="transmembrane region" description="Helical" evidence="2">
    <location>
        <begin position="81"/>
        <end position="100"/>
    </location>
</feature>
<evidence type="ECO:0000256" key="2">
    <source>
        <dbReference type="SAM" id="Phobius"/>
    </source>
</evidence>
<name>A0A7G2CH41_9TRYP</name>
<feature type="compositionally biased region" description="Pro residues" evidence="1">
    <location>
        <begin position="136"/>
        <end position="149"/>
    </location>
</feature>